<proteinExistence type="predicted"/>
<organism evidence="1 2">
    <name type="scientific">Thermomonospora cellulosilytica</name>
    <dbReference type="NCBI Taxonomy" id="1411118"/>
    <lineage>
        <taxon>Bacteria</taxon>
        <taxon>Bacillati</taxon>
        <taxon>Actinomycetota</taxon>
        <taxon>Actinomycetes</taxon>
        <taxon>Streptosporangiales</taxon>
        <taxon>Thermomonosporaceae</taxon>
        <taxon>Thermomonospora</taxon>
    </lineage>
</organism>
<reference evidence="1 2" key="1">
    <citation type="submission" date="2020-08" db="EMBL/GenBank/DDBJ databases">
        <title>Sequencing the genomes of 1000 actinobacteria strains.</title>
        <authorList>
            <person name="Klenk H.-P."/>
        </authorList>
    </citation>
    <scope>NUCLEOTIDE SEQUENCE [LARGE SCALE GENOMIC DNA]</scope>
    <source>
        <strain evidence="1 2">DSM 45823</strain>
    </source>
</reference>
<evidence type="ECO:0000313" key="1">
    <source>
        <dbReference type="EMBL" id="MBA9002834.1"/>
    </source>
</evidence>
<protein>
    <recommendedName>
        <fullName evidence="3">Bacterial mobilisation domain-containing protein</fullName>
    </recommendedName>
</protein>
<dbReference type="Proteomes" id="UP000539313">
    <property type="component" value="Unassembled WGS sequence"/>
</dbReference>
<sequence>MRFVLTAEEYAVILAAAQREGLATGAFAAQATLAMAQGRARPEYALLRELLEELMRASGRVRRLGVNFNQAVAALHSTGELSEQLALYAHAAARVAEKLDEAAEAVRARLP</sequence>
<keyword evidence="2" id="KW-1185">Reference proteome</keyword>
<evidence type="ECO:0008006" key="3">
    <source>
        <dbReference type="Google" id="ProtNLM"/>
    </source>
</evidence>
<dbReference type="RefSeq" id="WP_182704759.1">
    <property type="nucleotide sequence ID" value="NZ_JACJII010000001.1"/>
</dbReference>
<dbReference type="EMBL" id="JACJII010000001">
    <property type="protein sequence ID" value="MBA9002834.1"/>
    <property type="molecule type" value="Genomic_DNA"/>
</dbReference>
<dbReference type="AlphaFoldDB" id="A0A7W3R7S2"/>
<name>A0A7W3R7S2_9ACTN</name>
<accession>A0A7W3R7S2</accession>
<gene>
    <name evidence="1" type="ORF">HNR21_001716</name>
</gene>
<evidence type="ECO:0000313" key="2">
    <source>
        <dbReference type="Proteomes" id="UP000539313"/>
    </source>
</evidence>
<comment type="caution">
    <text evidence="1">The sequence shown here is derived from an EMBL/GenBank/DDBJ whole genome shotgun (WGS) entry which is preliminary data.</text>
</comment>